<dbReference type="PROSITE" id="PS50238">
    <property type="entry name" value="RHOGAP"/>
    <property type="match status" value="1"/>
</dbReference>
<evidence type="ECO:0000313" key="3">
    <source>
        <dbReference type="EMBL" id="TPX33871.1"/>
    </source>
</evidence>
<feature type="region of interest" description="Disordered" evidence="1">
    <location>
        <begin position="517"/>
        <end position="544"/>
    </location>
</feature>
<evidence type="ECO:0000313" key="4">
    <source>
        <dbReference type="Proteomes" id="UP000319731"/>
    </source>
</evidence>
<dbReference type="EMBL" id="QEAO01000017">
    <property type="protein sequence ID" value="TPX33871.1"/>
    <property type="molecule type" value="Genomic_DNA"/>
</dbReference>
<feature type="compositionally biased region" description="Acidic residues" evidence="1">
    <location>
        <begin position="1058"/>
        <end position="1072"/>
    </location>
</feature>
<feature type="compositionally biased region" description="Acidic residues" evidence="1">
    <location>
        <begin position="1422"/>
        <end position="1436"/>
    </location>
</feature>
<evidence type="ECO:0000256" key="1">
    <source>
        <dbReference type="SAM" id="MobiDB-lite"/>
    </source>
</evidence>
<reference evidence="3 4" key="1">
    <citation type="journal article" date="2019" name="Sci. Rep.">
        <title>Comparative genomics of chytrid fungi reveal insights into the obligate biotrophic and pathogenic lifestyle of Synchytrium endobioticum.</title>
        <authorList>
            <person name="van de Vossenberg B.T.L.H."/>
            <person name="Warris S."/>
            <person name="Nguyen H.D.T."/>
            <person name="van Gent-Pelzer M.P.E."/>
            <person name="Joly D.L."/>
            <person name="van de Geest H.C."/>
            <person name="Bonants P.J.M."/>
            <person name="Smith D.S."/>
            <person name="Levesque C.A."/>
            <person name="van der Lee T.A.J."/>
        </authorList>
    </citation>
    <scope>NUCLEOTIDE SEQUENCE [LARGE SCALE GENOMIC DNA]</scope>
    <source>
        <strain evidence="3 4">JEL517</strain>
    </source>
</reference>
<keyword evidence="4" id="KW-1185">Reference proteome</keyword>
<feature type="compositionally biased region" description="Basic and acidic residues" evidence="1">
    <location>
        <begin position="151"/>
        <end position="165"/>
    </location>
</feature>
<dbReference type="OrthoDB" id="2154734at2759"/>
<dbReference type="Pfam" id="PF00620">
    <property type="entry name" value="RhoGAP"/>
    <property type="match status" value="1"/>
</dbReference>
<feature type="compositionally biased region" description="Basic residues" evidence="1">
    <location>
        <begin position="1268"/>
        <end position="1281"/>
    </location>
</feature>
<dbReference type="SUPFAM" id="SSF48350">
    <property type="entry name" value="GTPase activation domain, GAP"/>
    <property type="match status" value="1"/>
</dbReference>
<accession>A0A507C346</accession>
<feature type="region of interest" description="Disordered" evidence="1">
    <location>
        <begin position="1056"/>
        <end position="1082"/>
    </location>
</feature>
<feature type="region of interest" description="Disordered" evidence="1">
    <location>
        <begin position="865"/>
        <end position="891"/>
    </location>
</feature>
<feature type="region of interest" description="Disordered" evidence="1">
    <location>
        <begin position="1344"/>
        <end position="1386"/>
    </location>
</feature>
<feature type="compositionally biased region" description="Basic and acidic residues" evidence="1">
    <location>
        <begin position="363"/>
        <end position="377"/>
    </location>
</feature>
<organism evidence="3 4">
    <name type="scientific">Synchytrium microbalum</name>
    <dbReference type="NCBI Taxonomy" id="1806994"/>
    <lineage>
        <taxon>Eukaryota</taxon>
        <taxon>Fungi</taxon>
        <taxon>Fungi incertae sedis</taxon>
        <taxon>Chytridiomycota</taxon>
        <taxon>Chytridiomycota incertae sedis</taxon>
        <taxon>Chytridiomycetes</taxon>
        <taxon>Synchytriales</taxon>
        <taxon>Synchytriaceae</taxon>
        <taxon>Synchytrium</taxon>
    </lineage>
</organism>
<name>A0A507C346_9FUNG</name>
<proteinExistence type="predicted"/>
<feature type="region of interest" description="Disordered" evidence="1">
    <location>
        <begin position="147"/>
        <end position="229"/>
    </location>
</feature>
<comment type="caution">
    <text evidence="3">The sequence shown here is derived from an EMBL/GenBank/DDBJ whole genome shotgun (WGS) entry which is preliminary data.</text>
</comment>
<feature type="compositionally biased region" description="Basic and acidic residues" evidence="1">
    <location>
        <begin position="756"/>
        <end position="770"/>
    </location>
</feature>
<feature type="compositionally biased region" description="Basic and acidic residues" evidence="1">
    <location>
        <begin position="778"/>
        <end position="789"/>
    </location>
</feature>
<gene>
    <name evidence="3" type="ORF">SmJEL517_g03356</name>
</gene>
<feature type="region of interest" description="Disordered" evidence="1">
    <location>
        <begin position="560"/>
        <end position="850"/>
    </location>
</feature>
<feature type="region of interest" description="Disordered" evidence="1">
    <location>
        <begin position="970"/>
        <end position="1003"/>
    </location>
</feature>
<dbReference type="Proteomes" id="UP000319731">
    <property type="component" value="Unassembled WGS sequence"/>
</dbReference>
<dbReference type="Gene3D" id="1.10.555.10">
    <property type="entry name" value="Rho GTPase activation protein"/>
    <property type="match status" value="1"/>
</dbReference>
<feature type="region of interest" description="Disordered" evidence="1">
    <location>
        <begin position="26"/>
        <end position="51"/>
    </location>
</feature>
<evidence type="ECO:0000259" key="2">
    <source>
        <dbReference type="PROSITE" id="PS50238"/>
    </source>
</evidence>
<feature type="domain" description="Rho-GAP" evidence="2">
    <location>
        <begin position="1077"/>
        <end position="1296"/>
    </location>
</feature>
<feature type="compositionally biased region" description="Basic and acidic residues" evidence="1">
    <location>
        <begin position="182"/>
        <end position="195"/>
    </location>
</feature>
<feature type="compositionally biased region" description="Low complexity" evidence="1">
    <location>
        <begin position="26"/>
        <end position="39"/>
    </location>
</feature>
<dbReference type="InterPro" id="IPR008936">
    <property type="entry name" value="Rho_GTPase_activation_prot"/>
</dbReference>
<dbReference type="InterPro" id="IPR000198">
    <property type="entry name" value="RhoGAP_dom"/>
</dbReference>
<feature type="compositionally biased region" description="Pro residues" evidence="1">
    <location>
        <begin position="1354"/>
        <end position="1369"/>
    </location>
</feature>
<feature type="region of interest" description="Disordered" evidence="1">
    <location>
        <begin position="1412"/>
        <end position="1454"/>
    </location>
</feature>
<feature type="region of interest" description="Disordered" evidence="1">
    <location>
        <begin position="363"/>
        <end position="414"/>
    </location>
</feature>
<feature type="compositionally biased region" description="Low complexity" evidence="1">
    <location>
        <begin position="1412"/>
        <end position="1421"/>
    </location>
</feature>
<protein>
    <recommendedName>
        <fullName evidence="2">Rho-GAP domain-containing protein</fullName>
    </recommendedName>
</protein>
<feature type="region of interest" description="Disordered" evidence="1">
    <location>
        <begin position="239"/>
        <end position="258"/>
    </location>
</feature>
<dbReference type="RefSeq" id="XP_031024755.1">
    <property type="nucleotide sequence ID" value="XM_031169284.1"/>
</dbReference>
<feature type="region of interest" description="Disordered" evidence="1">
    <location>
        <begin position="460"/>
        <end position="496"/>
    </location>
</feature>
<dbReference type="GO" id="GO:0007165">
    <property type="term" value="P:signal transduction"/>
    <property type="evidence" value="ECO:0007669"/>
    <property type="project" value="InterPro"/>
</dbReference>
<feature type="compositionally biased region" description="Basic residues" evidence="1">
    <location>
        <begin position="196"/>
        <end position="206"/>
    </location>
</feature>
<dbReference type="STRING" id="1806994.A0A507C346"/>
<feature type="compositionally biased region" description="Low complexity" evidence="1">
    <location>
        <begin position="829"/>
        <end position="843"/>
    </location>
</feature>
<feature type="compositionally biased region" description="Low complexity" evidence="1">
    <location>
        <begin position="531"/>
        <end position="542"/>
    </location>
</feature>
<dbReference type="GeneID" id="42004581"/>
<sequence length="1509" mass="167301">MPGEHISSDIHGLTPQMDGRLNMHNAASAASPQGGSSFAESSPIHSASTNSLQGFLPPSNFVVIPTTLKGKTSHQKHQAEAAYYQNLPSRPSTQQHEAVRIGIGVFRTANSADAIEKRRVSDPDRQNLGVANLARDTITSAKLRIRQSVAGRDHTRDDSFKRESVPKPAEYMPEDAEPTTTESREVESENRDTHTGRRHRKQHHHMKDNDKVVTETESNGPLRSDRKHRSMHVKIDVKPEVESSPETAEIQEPQAIDHADERDPNMVHDEFAQDVADLLQTESVPTSPRRSKYEQRQPASNPWRLTEHDVQHSALSILVSQKMQQMETGTPIVTRPLPAGTMLTTNPIKIYYAIPTSYAGQTFDRRIGSSQERERARTPSPRGRKRGPPSPTSRQRTTQIGQVEALSADKLRMPENASRISLNERAASPDTQHSNGHHALHQSQHLVEKTVEMPRITHSDRLRHSTSATASDALPLSRPQDHQLSHAPTPTLKFSERRILQDNLSDMKIMKTDVKDGLVLEQKPSKRGHSSSRAQSSSGMQSDIENHLASPVAASPAIVPDTISEIMPKSTRRLSRHRQELVSNDEVSKDPIQSKFPKADDERGRPLSRGSQRSTASDVVALDSEYTTHSKPHKEGDSISNIPPNFGKRKSMSNPLSEDKPVSRPVSRGVDSSTEIPLKAKEVETTPLLSRPNSRGQDVTVPARPASRGADATFTTQMAPERPVSRGTDVTFATQMVVERPVSRGAGETTSRPPSRLHERPPSRGEEVRFEMPASPDAEPKVRDKKDSHWTASTVTSRDDRRRSQAAVAAMSPPRTPRQLTPTEKTHPSRMSRSFSPPSHRPSTTGAPLQHSLAAHLRERRRTMSANPNEKELTKPAAPFQFQPPKSNNLRTNVITKPKVAVISPFLPPELSAAPPKVRVPPATKKAAEKSTTAFSLRIAPAREMHPLPQVQAPEGPLLKVEVDAPGGLAPDVPKAVRGKPLDAKRRQSMAPKPMPTWRPGGVGDPIKRNEFLRNREFQYFVAVYQAMTCPLRNVANLGERAKQIAQLLRTKLFANDSDSDSDDDSEEEEEQQFFPSNLPKFTGDRETIISRIEETIDHEEEEPEENEEQHSSQYYKLIFLNDFVQLEARDSDMRDNQRAFIIRDTSIVPTKMITRLTEEDAAKFCYHMYRYIRSVVENIIPGNITLDILRVAEESEDDEAIAASLKRIISKVPRSEYLLLKAIFSHLQRISSLCDIDIVRNLGVVFGPVIFRVTTDGQIPGDSVHGANHRHHHHHHHHHNNASLANGIQRAAAMLGAEGQALASLFEHDFASDNMNATIMSETASEFTRPGFFDVELSTVDGSEAGDRIAAMRPPPPSKRGGPPPVSRPPMGSSSGGGLGPPMNRAARTSVAIMDDMDEYGRQFLEAIQSATQKAAAAPAIEEESEDFDDDEEDSPPPQPTSDEDNKPSDPNDIFDFAAFKERSLTKAIFVDSTASTAIAAATEVIIRRVDAIFGYNVHSDQQKQRKR</sequence>
<feature type="compositionally biased region" description="Polar residues" evidence="1">
    <location>
        <begin position="687"/>
        <end position="697"/>
    </location>
</feature>
<dbReference type="SMART" id="SM00324">
    <property type="entry name" value="RhoGAP"/>
    <property type="match status" value="1"/>
</dbReference>
<feature type="region of interest" description="Disordered" evidence="1">
    <location>
        <begin position="1264"/>
        <end position="1283"/>
    </location>
</feature>